<accession>A0AAP0M037</accession>
<name>A0AAP0M037_9ROSI</name>
<keyword evidence="3" id="KW-1185">Reference proteome</keyword>
<evidence type="ECO:0000313" key="2">
    <source>
        <dbReference type="EMBL" id="KAK9193548.1"/>
    </source>
</evidence>
<dbReference type="AlphaFoldDB" id="A0AAP0M037"/>
<dbReference type="PANTHER" id="PTHR10775">
    <property type="entry name" value="OS08G0208400 PROTEIN"/>
    <property type="match status" value="1"/>
</dbReference>
<feature type="domain" description="Transposase-associated" evidence="1">
    <location>
        <begin position="3"/>
        <end position="76"/>
    </location>
</feature>
<sequence length="563" mass="65387">MDKSWMRISNRLCKEYVDGVKAFVNLAENHLNEEGKTRCPRRNCHNMELKSLDDVERHLYRHGMSFSYQRWVFHGEEIDLSSYIETPSSINDTSHIEEVEDDEMLEMLNEIWGPIQMDCGLDESNNSNASGVHINADKFGELFDEAQKELHPSCKTFSALTFLVKLMHIKVLNRWSNKSFDMLQILEKAFPACANILASHYDAKNMLRDLGLGYETIHVCKYDCALFWKEYEGRDHCPECGESRYKNNDGKCEKIPQKVLRYFPLKPRLKRLFMSKHTAVDMRWHKEKRIDMDGVLRHPVDAEGWKDFDKKHRWLAQEPRNVRLGLATNGFNPFGNMNNSYRPKAPGKDIVVYLHPLVEELKELWDVGVQTYDVSKEQYFRMHAAVLWIVNDFPAYGDLSGWSTKGYKACPNFVKNKAHPKGSIAEAYIVNESGILLNMISLRHERSVAATNELYALACGPDLRVRSYSSCGVNGVQYHTFNRDNRLTTQNNGIVVVREHDNKEMWRVCDNHFLVVDKFERPNMYILRPVFWSQMTAFLLVGKLDFCTFIQSHLSSFGKGRVH</sequence>
<dbReference type="InterPro" id="IPR004242">
    <property type="entry name" value="Transposase_21"/>
</dbReference>
<dbReference type="EMBL" id="JBCGBO010000006">
    <property type="protein sequence ID" value="KAK9193548.1"/>
    <property type="molecule type" value="Genomic_DNA"/>
</dbReference>
<gene>
    <name evidence="2" type="ORF">WN944_004245</name>
</gene>
<dbReference type="PANTHER" id="PTHR10775:SF185">
    <property type="entry name" value="OS08G0208400 PROTEIN"/>
    <property type="match status" value="1"/>
</dbReference>
<dbReference type="Pfam" id="PF02992">
    <property type="entry name" value="Transposase_21"/>
    <property type="match status" value="2"/>
</dbReference>
<protein>
    <recommendedName>
        <fullName evidence="1">Transposase-associated domain-containing protein</fullName>
    </recommendedName>
</protein>
<organism evidence="2 3">
    <name type="scientific">Citrus x changshan-huyou</name>
    <dbReference type="NCBI Taxonomy" id="2935761"/>
    <lineage>
        <taxon>Eukaryota</taxon>
        <taxon>Viridiplantae</taxon>
        <taxon>Streptophyta</taxon>
        <taxon>Embryophyta</taxon>
        <taxon>Tracheophyta</taxon>
        <taxon>Spermatophyta</taxon>
        <taxon>Magnoliopsida</taxon>
        <taxon>eudicotyledons</taxon>
        <taxon>Gunneridae</taxon>
        <taxon>Pentapetalae</taxon>
        <taxon>rosids</taxon>
        <taxon>malvids</taxon>
        <taxon>Sapindales</taxon>
        <taxon>Rutaceae</taxon>
        <taxon>Aurantioideae</taxon>
        <taxon>Citrus</taxon>
    </lineage>
</organism>
<reference evidence="2 3" key="1">
    <citation type="submission" date="2024-05" db="EMBL/GenBank/DDBJ databases">
        <title>Haplotype-resolved chromosome-level genome assembly of Huyou (Citrus changshanensis).</title>
        <authorList>
            <person name="Miao C."/>
            <person name="Chen W."/>
            <person name="Wu Y."/>
            <person name="Wang L."/>
            <person name="Zhao S."/>
            <person name="Grierson D."/>
            <person name="Xu C."/>
            <person name="Chen K."/>
        </authorList>
    </citation>
    <scope>NUCLEOTIDE SEQUENCE [LARGE SCALE GENOMIC DNA]</scope>
    <source>
        <strain evidence="2">01-14</strain>
        <tissue evidence="2">Leaf</tissue>
    </source>
</reference>
<dbReference type="Proteomes" id="UP001428341">
    <property type="component" value="Unassembled WGS sequence"/>
</dbReference>
<evidence type="ECO:0000259" key="1">
    <source>
        <dbReference type="Pfam" id="PF13963"/>
    </source>
</evidence>
<proteinExistence type="predicted"/>
<evidence type="ECO:0000313" key="3">
    <source>
        <dbReference type="Proteomes" id="UP001428341"/>
    </source>
</evidence>
<dbReference type="InterPro" id="IPR029480">
    <property type="entry name" value="Transpos_assoc"/>
</dbReference>
<comment type="caution">
    <text evidence="2">The sequence shown here is derived from an EMBL/GenBank/DDBJ whole genome shotgun (WGS) entry which is preliminary data.</text>
</comment>
<dbReference type="Pfam" id="PF13963">
    <property type="entry name" value="Transpos_assoc"/>
    <property type="match status" value="1"/>
</dbReference>